<dbReference type="HAMAP" id="MF_00639">
    <property type="entry name" value="MurD"/>
    <property type="match status" value="1"/>
</dbReference>
<dbReference type="SUPFAM" id="SSF51984">
    <property type="entry name" value="MurCD N-terminal domain"/>
    <property type="match status" value="1"/>
</dbReference>
<feature type="domain" description="Mur ligase central" evidence="10">
    <location>
        <begin position="133"/>
        <end position="313"/>
    </location>
</feature>
<organism evidence="11">
    <name type="scientific">uncultured Thermomicrobiales bacterium</name>
    <dbReference type="NCBI Taxonomy" id="1645740"/>
    <lineage>
        <taxon>Bacteria</taxon>
        <taxon>Pseudomonadati</taxon>
        <taxon>Thermomicrobiota</taxon>
        <taxon>Thermomicrobia</taxon>
        <taxon>Thermomicrobiales</taxon>
        <taxon>environmental samples</taxon>
    </lineage>
</organism>
<dbReference type="PANTHER" id="PTHR43692">
    <property type="entry name" value="UDP-N-ACETYLMURAMOYLALANINE--D-GLUTAMATE LIGASE"/>
    <property type="match status" value="1"/>
</dbReference>
<dbReference type="NCBIfam" id="TIGR01087">
    <property type="entry name" value="murD"/>
    <property type="match status" value="1"/>
</dbReference>
<keyword evidence="7 8" id="KW-0573">Peptidoglycan synthesis</keyword>
<evidence type="ECO:0000259" key="9">
    <source>
        <dbReference type="Pfam" id="PF02875"/>
    </source>
</evidence>
<comment type="subcellular location">
    <subcellularLocation>
        <location evidence="1 7 8">Cytoplasm</location>
    </subcellularLocation>
</comment>
<evidence type="ECO:0000313" key="11">
    <source>
        <dbReference type="EMBL" id="CAA9576735.1"/>
    </source>
</evidence>
<dbReference type="GO" id="GO:0005524">
    <property type="term" value="F:ATP binding"/>
    <property type="evidence" value="ECO:0007669"/>
    <property type="project" value="UniProtKB-UniRule"/>
</dbReference>
<reference evidence="11" key="1">
    <citation type="submission" date="2020-02" db="EMBL/GenBank/DDBJ databases">
        <authorList>
            <person name="Meier V. D."/>
        </authorList>
    </citation>
    <scope>NUCLEOTIDE SEQUENCE</scope>
    <source>
        <strain evidence="11">AVDCRST_MAG33</strain>
    </source>
</reference>
<dbReference type="SUPFAM" id="SSF53244">
    <property type="entry name" value="MurD-like peptide ligases, peptide-binding domain"/>
    <property type="match status" value="1"/>
</dbReference>
<evidence type="ECO:0000256" key="2">
    <source>
        <dbReference type="ARBA" id="ARBA00004752"/>
    </source>
</evidence>
<dbReference type="InterPro" id="IPR036615">
    <property type="entry name" value="Mur_ligase_C_dom_sf"/>
</dbReference>
<dbReference type="GO" id="GO:0071555">
    <property type="term" value="P:cell wall organization"/>
    <property type="evidence" value="ECO:0007669"/>
    <property type="project" value="UniProtKB-KW"/>
</dbReference>
<proteinExistence type="inferred from homology"/>
<dbReference type="InterPro" id="IPR004101">
    <property type="entry name" value="Mur_ligase_C"/>
</dbReference>
<dbReference type="SUPFAM" id="SSF53623">
    <property type="entry name" value="MurD-like peptide ligases, catalytic domain"/>
    <property type="match status" value="1"/>
</dbReference>
<keyword evidence="3 7" id="KW-0963">Cytoplasm</keyword>
<comment type="function">
    <text evidence="7 8">Cell wall formation. Catalyzes the addition of glutamate to the nucleotide precursor UDP-N-acetylmuramoyl-L-alanine (UMA).</text>
</comment>
<keyword evidence="4 7" id="KW-0436">Ligase</keyword>
<comment type="catalytic activity">
    <reaction evidence="7 8">
        <text>UDP-N-acetyl-alpha-D-muramoyl-L-alanine + D-glutamate + ATP = UDP-N-acetyl-alpha-D-muramoyl-L-alanyl-D-glutamate + ADP + phosphate + H(+)</text>
        <dbReference type="Rhea" id="RHEA:16429"/>
        <dbReference type="ChEBI" id="CHEBI:15378"/>
        <dbReference type="ChEBI" id="CHEBI:29986"/>
        <dbReference type="ChEBI" id="CHEBI:30616"/>
        <dbReference type="ChEBI" id="CHEBI:43474"/>
        <dbReference type="ChEBI" id="CHEBI:83898"/>
        <dbReference type="ChEBI" id="CHEBI:83900"/>
        <dbReference type="ChEBI" id="CHEBI:456216"/>
        <dbReference type="EC" id="6.3.2.9"/>
    </reaction>
</comment>
<gene>
    <name evidence="7" type="primary">murD</name>
    <name evidence="11" type="ORF">AVDCRST_MAG33-3136</name>
</gene>
<sequence length="489" mass="50996">MTDPARIDQATTTPGAPDLAGRRVTVMGIGTRGGGTGVIRWLMGQGATVTATDMKTADQLGPALADLEGLPVRLVLGRHDETDFTAAGTDMVVRNPAIPRRAALLQLARSEGVPVEMEMSLFFRACRAPIVGVTGTKGKTTTSTLIARLLRDEFPETVLAGNMGISALARLDQLTPNAPVVVELSSWQIESLIEHHLAPHVAVITNISEDHLNTYDGFADYAATKLGLLAAQTAADVAVLNRDDPLVWDGASRTSGRVVPFGLADAGGDGGWLVDDQLVVRDAAREIRVDRPAGLALAGDHGARNALAAMAVARTLGVREEGIRHGLADFDGVPHRMERVGEIAGVTYINDTTATAPAAAIAALSAFAGQRVQWIGGGADKALDLGELAATVARDARSIHLLDGSATAALTAAIVANGGRPHGPYRSILAAALAAHRASMPGDVVLLSPGCASFGLFRDEFDRGEQFRAAVTRVHEICELGAPDPTVDA</sequence>
<dbReference type="GO" id="GO:0051301">
    <property type="term" value="P:cell division"/>
    <property type="evidence" value="ECO:0007669"/>
    <property type="project" value="UniProtKB-KW"/>
</dbReference>
<evidence type="ECO:0000256" key="1">
    <source>
        <dbReference type="ARBA" id="ARBA00004496"/>
    </source>
</evidence>
<dbReference type="Pfam" id="PF08245">
    <property type="entry name" value="Mur_ligase_M"/>
    <property type="match status" value="1"/>
</dbReference>
<dbReference type="EC" id="6.3.2.9" evidence="7 8"/>
<evidence type="ECO:0000259" key="10">
    <source>
        <dbReference type="Pfam" id="PF08245"/>
    </source>
</evidence>
<keyword evidence="7 8" id="KW-0133">Cell shape</keyword>
<accession>A0A6J4VE24</accession>
<keyword evidence="7 8" id="KW-0961">Cell wall biogenesis/degradation</keyword>
<name>A0A6J4VE24_9BACT</name>
<evidence type="ECO:0000256" key="6">
    <source>
        <dbReference type="ARBA" id="ARBA00022840"/>
    </source>
</evidence>
<dbReference type="Gene3D" id="3.40.50.720">
    <property type="entry name" value="NAD(P)-binding Rossmann-like Domain"/>
    <property type="match status" value="1"/>
</dbReference>
<evidence type="ECO:0000256" key="8">
    <source>
        <dbReference type="RuleBase" id="RU003664"/>
    </source>
</evidence>
<keyword evidence="5 7" id="KW-0547">Nucleotide-binding</keyword>
<feature type="binding site" evidence="7">
    <location>
        <begin position="135"/>
        <end position="141"/>
    </location>
    <ligand>
        <name>ATP</name>
        <dbReference type="ChEBI" id="CHEBI:30616"/>
    </ligand>
</feature>
<dbReference type="Gene3D" id="3.40.1190.10">
    <property type="entry name" value="Mur-like, catalytic domain"/>
    <property type="match status" value="1"/>
</dbReference>
<dbReference type="InterPro" id="IPR013221">
    <property type="entry name" value="Mur_ligase_cen"/>
</dbReference>
<dbReference type="GO" id="GO:0008764">
    <property type="term" value="F:UDP-N-acetylmuramoylalanine-D-glutamate ligase activity"/>
    <property type="evidence" value="ECO:0007669"/>
    <property type="project" value="UniProtKB-UniRule"/>
</dbReference>
<dbReference type="GO" id="GO:0005737">
    <property type="term" value="C:cytoplasm"/>
    <property type="evidence" value="ECO:0007669"/>
    <property type="project" value="UniProtKB-SubCell"/>
</dbReference>
<dbReference type="EMBL" id="CADCWK010000396">
    <property type="protein sequence ID" value="CAA9576735.1"/>
    <property type="molecule type" value="Genomic_DNA"/>
</dbReference>
<dbReference type="InterPro" id="IPR005762">
    <property type="entry name" value="MurD"/>
</dbReference>
<dbReference type="AlphaFoldDB" id="A0A6J4VE24"/>
<dbReference type="GO" id="GO:0008360">
    <property type="term" value="P:regulation of cell shape"/>
    <property type="evidence" value="ECO:0007669"/>
    <property type="project" value="UniProtKB-KW"/>
</dbReference>
<evidence type="ECO:0000256" key="4">
    <source>
        <dbReference type="ARBA" id="ARBA00022598"/>
    </source>
</evidence>
<dbReference type="GO" id="GO:0009252">
    <property type="term" value="P:peptidoglycan biosynthetic process"/>
    <property type="evidence" value="ECO:0007669"/>
    <property type="project" value="UniProtKB-UniRule"/>
</dbReference>
<feature type="domain" description="Mur ligase C-terminal" evidence="9">
    <location>
        <begin position="335"/>
        <end position="449"/>
    </location>
</feature>
<protein>
    <recommendedName>
        <fullName evidence="7 8">UDP-N-acetylmuramoylalanine--D-glutamate ligase</fullName>
        <ecNumber evidence="7 8">6.3.2.9</ecNumber>
    </recommendedName>
    <alternativeName>
        <fullName evidence="7">D-glutamic acid-adding enzyme</fullName>
    </alternativeName>
    <alternativeName>
        <fullName evidence="7">UDP-N-acetylmuramoyl-L-alanyl-D-glutamate synthetase</fullName>
    </alternativeName>
</protein>
<comment type="similarity">
    <text evidence="7">Belongs to the MurCDEF family.</text>
</comment>
<dbReference type="PANTHER" id="PTHR43692:SF1">
    <property type="entry name" value="UDP-N-ACETYLMURAMOYLALANINE--D-GLUTAMATE LIGASE"/>
    <property type="match status" value="1"/>
</dbReference>
<comment type="pathway">
    <text evidence="2 7 8">Cell wall biogenesis; peptidoglycan biosynthesis.</text>
</comment>
<keyword evidence="6 7" id="KW-0067">ATP-binding</keyword>
<evidence type="ECO:0000256" key="7">
    <source>
        <dbReference type="HAMAP-Rule" id="MF_00639"/>
    </source>
</evidence>
<keyword evidence="7 8" id="KW-0131">Cell cycle</keyword>
<keyword evidence="7 8" id="KW-0132">Cell division</keyword>
<dbReference type="InterPro" id="IPR036565">
    <property type="entry name" value="Mur-like_cat_sf"/>
</dbReference>
<evidence type="ECO:0000256" key="5">
    <source>
        <dbReference type="ARBA" id="ARBA00022741"/>
    </source>
</evidence>
<dbReference type="Pfam" id="PF02875">
    <property type="entry name" value="Mur_ligase_C"/>
    <property type="match status" value="1"/>
</dbReference>
<dbReference type="UniPathway" id="UPA00219"/>
<dbReference type="Gene3D" id="3.90.190.20">
    <property type="entry name" value="Mur ligase, C-terminal domain"/>
    <property type="match status" value="1"/>
</dbReference>
<evidence type="ECO:0000256" key="3">
    <source>
        <dbReference type="ARBA" id="ARBA00022490"/>
    </source>
</evidence>